<comment type="caution">
    <text evidence="2">The sequence shown here is derived from an EMBL/GenBank/DDBJ whole genome shotgun (WGS) entry which is preliminary data.</text>
</comment>
<keyword evidence="3" id="KW-1185">Reference proteome</keyword>
<evidence type="ECO:0000313" key="2">
    <source>
        <dbReference type="EMBL" id="KAK7080284.1"/>
    </source>
</evidence>
<evidence type="ECO:0000313" key="3">
    <source>
        <dbReference type="Proteomes" id="UP001381693"/>
    </source>
</evidence>
<feature type="non-terminal residue" evidence="2">
    <location>
        <position position="116"/>
    </location>
</feature>
<organism evidence="2 3">
    <name type="scientific">Halocaridina rubra</name>
    <name type="common">Hawaiian red shrimp</name>
    <dbReference type="NCBI Taxonomy" id="373956"/>
    <lineage>
        <taxon>Eukaryota</taxon>
        <taxon>Metazoa</taxon>
        <taxon>Ecdysozoa</taxon>
        <taxon>Arthropoda</taxon>
        <taxon>Crustacea</taxon>
        <taxon>Multicrustacea</taxon>
        <taxon>Malacostraca</taxon>
        <taxon>Eumalacostraca</taxon>
        <taxon>Eucarida</taxon>
        <taxon>Decapoda</taxon>
        <taxon>Pleocyemata</taxon>
        <taxon>Caridea</taxon>
        <taxon>Atyoidea</taxon>
        <taxon>Atyidae</taxon>
        <taxon>Halocaridina</taxon>
    </lineage>
</organism>
<gene>
    <name evidence="2" type="ORF">SK128_016197</name>
</gene>
<reference evidence="2 3" key="1">
    <citation type="submission" date="2023-11" db="EMBL/GenBank/DDBJ databases">
        <title>Halocaridina rubra genome assembly.</title>
        <authorList>
            <person name="Smith C."/>
        </authorList>
    </citation>
    <scope>NUCLEOTIDE SEQUENCE [LARGE SCALE GENOMIC DNA]</scope>
    <source>
        <strain evidence="2">EP-1</strain>
        <tissue evidence="2">Whole</tissue>
    </source>
</reference>
<dbReference type="AlphaFoldDB" id="A0AAN8XL69"/>
<dbReference type="EMBL" id="JAXCGZ010006004">
    <property type="protein sequence ID" value="KAK7080284.1"/>
    <property type="molecule type" value="Genomic_DNA"/>
</dbReference>
<evidence type="ECO:0000256" key="1">
    <source>
        <dbReference type="SAM" id="MobiDB-lite"/>
    </source>
</evidence>
<protein>
    <submittedName>
        <fullName evidence="2">Uncharacterized protein</fullName>
    </submittedName>
</protein>
<accession>A0AAN8XL69</accession>
<dbReference type="Proteomes" id="UP001381693">
    <property type="component" value="Unassembled WGS sequence"/>
</dbReference>
<name>A0AAN8XL69_HALRR</name>
<feature type="region of interest" description="Disordered" evidence="1">
    <location>
        <begin position="93"/>
        <end position="116"/>
    </location>
</feature>
<proteinExistence type="predicted"/>
<sequence length="116" mass="12870">MVFLRMASLSNSQNMGLGHSKGLIVILCLWSIFLLNVCETTELAPSDLENVVNFTSATEVLHNGRTLDNRTSSGVPHSQIGYTIENGFQESNESFLEPKRQSEGNQNILQDENTLK</sequence>
<feature type="compositionally biased region" description="Polar residues" evidence="1">
    <location>
        <begin position="103"/>
        <end position="116"/>
    </location>
</feature>